<comment type="caution">
    <text evidence="1">The sequence shown here is derived from an EMBL/GenBank/DDBJ whole genome shotgun (WGS) entry which is preliminary data.</text>
</comment>
<dbReference type="AlphaFoldDB" id="W1XW17"/>
<organism evidence="1">
    <name type="scientific">human gut metagenome</name>
    <dbReference type="NCBI Taxonomy" id="408170"/>
    <lineage>
        <taxon>unclassified sequences</taxon>
        <taxon>metagenomes</taxon>
        <taxon>organismal metagenomes</taxon>
    </lineage>
</organism>
<evidence type="ECO:0000313" key="1">
    <source>
        <dbReference type="EMBL" id="ETJ34548.1"/>
    </source>
</evidence>
<name>W1XW17_9ZZZZ</name>
<reference evidence="1" key="1">
    <citation type="submission" date="2013-12" db="EMBL/GenBank/DDBJ databases">
        <title>A Varibaculum cambriense genome reconstructed from a premature infant gut community with otherwise low bacterial novelty that shifts toward anaerobic metabolism during the third week of life.</title>
        <authorList>
            <person name="Brown C.T."/>
            <person name="Sharon I."/>
            <person name="Thomas B.C."/>
            <person name="Castelle C.J."/>
            <person name="Morowitz M.J."/>
            <person name="Banfield J.F."/>
        </authorList>
    </citation>
    <scope>NUCLEOTIDE SEQUENCE</scope>
</reference>
<proteinExistence type="predicted"/>
<dbReference type="EMBL" id="AZMM01011029">
    <property type="protein sequence ID" value="ETJ34548.1"/>
    <property type="molecule type" value="Genomic_DNA"/>
</dbReference>
<accession>W1XW17</accession>
<sequence length="23" mass="2643">MLAGLVELNVRITFLRQAQVYHA</sequence>
<gene>
    <name evidence="1" type="ORF">Q604_UNBC11029G0001</name>
</gene>
<feature type="non-terminal residue" evidence="1">
    <location>
        <position position="23"/>
    </location>
</feature>
<protein>
    <submittedName>
        <fullName evidence="1">Uncharacterized protein</fullName>
    </submittedName>
</protein>